<gene>
    <name evidence="2" type="ORF">BJ508DRAFT_350937</name>
</gene>
<protein>
    <submittedName>
        <fullName evidence="2">Uncharacterized protein</fullName>
    </submittedName>
</protein>
<evidence type="ECO:0000256" key="1">
    <source>
        <dbReference type="SAM" id="MobiDB-lite"/>
    </source>
</evidence>
<feature type="region of interest" description="Disordered" evidence="1">
    <location>
        <begin position="1"/>
        <end position="23"/>
    </location>
</feature>
<dbReference type="EMBL" id="ML119653">
    <property type="protein sequence ID" value="RPA85428.1"/>
    <property type="molecule type" value="Genomic_DNA"/>
</dbReference>
<keyword evidence="3" id="KW-1185">Reference proteome</keyword>
<feature type="compositionally biased region" description="Polar residues" evidence="1">
    <location>
        <begin position="1"/>
        <end position="21"/>
    </location>
</feature>
<reference evidence="2 3" key="1">
    <citation type="journal article" date="2018" name="Nat. Ecol. Evol.">
        <title>Pezizomycetes genomes reveal the molecular basis of ectomycorrhizal truffle lifestyle.</title>
        <authorList>
            <person name="Murat C."/>
            <person name="Payen T."/>
            <person name="Noel B."/>
            <person name="Kuo A."/>
            <person name="Morin E."/>
            <person name="Chen J."/>
            <person name="Kohler A."/>
            <person name="Krizsan K."/>
            <person name="Balestrini R."/>
            <person name="Da Silva C."/>
            <person name="Montanini B."/>
            <person name="Hainaut M."/>
            <person name="Levati E."/>
            <person name="Barry K.W."/>
            <person name="Belfiori B."/>
            <person name="Cichocki N."/>
            <person name="Clum A."/>
            <person name="Dockter R.B."/>
            <person name="Fauchery L."/>
            <person name="Guy J."/>
            <person name="Iotti M."/>
            <person name="Le Tacon F."/>
            <person name="Lindquist E.A."/>
            <person name="Lipzen A."/>
            <person name="Malagnac F."/>
            <person name="Mello A."/>
            <person name="Molinier V."/>
            <person name="Miyauchi S."/>
            <person name="Poulain J."/>
            <person name="Riccioni C."/>
            <person name="Rubini A."/>
            <person name="Sitrit Y."/>
            <person name="Splivallo R."/>
            <person name="Traeger S."/>
            <person name="Wang M."/>
            <person name="Zifcakova L."/>
            <person name="Wipf D."/>
            <person name="Zambonelli A."/>
            <person name="Paolocci F."/>
            <person name="Nowrousian M."/>
            <person name="Ottonello S."/>
            <person name="Baldrian P."/>
            <person name="Spatafora J.W."/>
            <person name="Henrissat B."/>
            <person name="Nagy L.G."/>
            <person name="Aury J.M."/>
            <person name="Wincker P."/>
            <person name="Grigoriev I.V."/>
            <person name="Bonfante P."/>
            <person name="Martin F.M."/>
        </authorList>
    </citation>
    <scope>NUCLEOTIDE SEQUENCE [LARGE SCALE GENOMIC DNA]</scope>
    <source>
        <strain evidence="2 3">RN42</strain>
    </source>
</reference>
<dbReference type="Proteomes" id="UP000275078">
    <property type="component" value="Unassembled WGS sequence"/>
</dbReference>
<evidence type="ECO:0000313" key="3">
    <source>
        <dbReference type="Proteomes" id="UP000275078"/>
    </source>
</evidence>
<evidence type="ECO:0000313" key="2">
    <source>
        <dbReference type="EMBL" id="RPA85428.1"/>
    </source>
</evidence>
<sequence length="242" mass="28064">MSSAIIRLSENSNRVKSNPSTGEEHIGDMAILAGLNWSFLATRHNSFRKAITYPPKQHTQTTQMSNIYNINDILSSPPFTARPRHRPPPPPRKMTPLERAEQTYINAGRLMPHFTRLALIKAQNEALKLARQPDPNGDLIKGDDRWFLLGYVEDAGIELELHEYNFLTPAERKRILWEHPRREYWKRVLWDAYLYPEETAREHAARYGGRRVLTFEEGREVYGLVEIGNTDGFGKTQKSYFK</sequence>
<accession>A0A3N4IL50</accession>
<dbReference type="AlphaFoldDB" id="A0A3N4IL50"/>
<organism evidence="2 3">
    <name type="scientific">Ascobolus immersus RN42</name>
    <dbReference type="NCBI Taxonomy" id="1160509"/>
    <lineage>
        <taxon>Eukaryota</taxon>
        <taxon>Fungi</taxon>
        <taxon>Dikarya</taxon>
        <taxon>Ascomycota</taxon>
        <taxon>Pezizomycotina</taxon>
        <taxon>Pezizomycetes</taxon>
        <taxon>Pezizales</taxon>
        <taxon>Ascobolaceae</taxon>
        <taxon>Ascobolus</taxon>
    </lineage>
</organism>
<proteinExistence type="predicted"/>
<name>A0A3N4IL50_ASCIM</name>